<gene>
    <name evidence="2" type="ORF">ELS83_02545</name>
</gene>
<comment type="caution">
    <text evidence="2">The sequence shown here is derived from an EMBL/GenBank/DDBJ whole genome shotgun (WGS) entry which is preliminary data.</text>
</comment>
<dbReference type="Proteomes" id="UP000732105">
    <property type="component" value="Unassembled WGS sequence"/>
</dbReference>
<evidence type="ECO:0000313" key="2">
    <source>
        <dbReference type="EMBL" id="NOU58682.1"/>
    </source>
</evidence>
<keyword evidence="1" id="KW-1133">Transmembrane helix</keyword>
<dbReference type="RefSeq" id="WP_171593948.1">
    <property type="nucleotide sequence ID" value="NZ_RZNH01000002.1"/>
</dbReference>
<evidence type="ECO:0000313" key="3">
    <source>
        <dbReference type="Proteomes" id="UP000732105"/>
    </source>
</evidence>
<proteinExistence type="predicted"/>
<keyword evidence="3" id="KW-1185">Reference proteome</keyword>
<evidence type="ECO:0008006" key="4">
    <source>
        <dbReference type="Google" id="ProtNLM"/>
    </source>
</evidence>
<sequence>MRQNVEIIYKSQFSPIVFIALIIGIGGFGFVGFMLLENYKEIGGAILLLPALFFILSSFCLTALLTLKTVVFTPQKLMVNYIFLPLKYKFDWNEISDVKMKFAAMRAGDNYKVVYKGSDLKIYFGKKSFVLESVGYLRFEELLSTFEKKITPGLRKKMKSTYKRSKKKFWEEDDKYWTIQHKIVLPISLGILILILLCR</sequence>
<protein>
    <recommendedName>
        <fullName evidence="4">PH domain-containing protein</fullName>
    </recommendedName>
</protein>
<feature type="transmembrane region" description="Helical" evidence="1">
    <location>
        <begin position="176"/>
        <end position="197"/>
    </location>
</feature>
<name>A0ABX1WRI2_9BACT</name>
<keyword evidence="1" id="KW-0472">Membrane</keyword>
<feature type="transmembrane region" description="Helical" evidence="1">
    <location>
        <begin position="12"/>
        <end position="36"/>
    </location>
</feature>
<feature type="transmembrane region" description="Helical" evidence="1">
    <location>
        <begin position="42"/>
        <end position="67"/>
    </location>
</feature>
<reference evidence="2 3" key="1">
    <citation type="submission" date="2018-12" db="EMBL/GenBank/DDBJ databases">
        <title>Marinifilum JC070 sp. nov., a marine bacterium isolated from Yongle Blue Hole in the South China Sea.</title>
        <authorList>
            <person name="Fu T."/>
        </authorList>
    </citation>
    <scope>NUCLEOTIDE SEQUENCE [LARGE SCALE GENOMIC DNA]</scope>
    <source>
        <strain evidence="2 3">JC070</strain>
    </source>
</reference>
<accession>A0ABX1WRI2</accession>
<evidence type="ECO:0000256" key="1">
    <source>
        <dbReference type="SAM" id="Phobius"/>
    </source>
</evidence>
<keyword evidence="1" id="KW-0812">Transmembrane</keyword>
<organism evidence="2 3">
    <name type="scientific">Marinifilum caeruleilacunae</name>
    <dbReference type="NCBI Taxonomy" id="2499076"/>
    <lineage>
        <taxon>Bacteria</taxon>
        <taxon>Pseudomonadati</taxon>
        <taxon>Bacteroidota</taxon>
        <taxon>Bacteroidia</taxon>
        <taxon>Marinilabiliales</taxon>
        <taxon>Marinifilaceae</taxon>
    </lineage>
</organism>
<dbReference type="EMBL" id="RZNH01000002">
    <property type="protein sequence ID" value="NOU58682.1"/>
    <property type="molecule type" value="Genomic_DNA"/>
</dbReference>